<dbReference type="Pfam" id="PF26262">
    <property type="entry name" value="DUF8066"/>
    <property type="match status" value="1"/>
</dbReference>
<feature type="transmembrane region" description="Helical" evidence="1">
    <location>
        <begin position="38"/>
        <end position="62"/>
    </location>
</feature>
<proteinExistence type="predicted"/>
<evidence type="ECO:0000313" key="2">
    <source>
        <dbReference type="EMBL" id="TQQ81535.1"/>
    </source>
</evidence>
<protein>
    <submittedName>
        <fullName evidence="2">Uncharacterized protein</fullName>
    </submittedName>
</protein>
<keyword evidence="3" id="KW-1185">Reference proteome</keyword>
<organism evidence="2 3">
    <name type="scientific">Halonotius roseus</name>
    <dbReference type="NCBI Taxonomy" id="2511997"/>
    <lineage>
        <taxon>Archaea</taxon>
        <taxon>Methanobacteriati</taxon>
        <taxon>Methanobacteriota</taxon>
        <taxon>Stenosarchaea group</taxon>
        <taxon>Halobacteria</taxon>
        <taxon>Halobacteriales</taxon>
        <taxon>Haloferacaceae</taxon>
        <taxon>Halonotius</taxon>
    </lineage>
</organism>
<dbReference type="EMBL" id="SESI01000001">
    <property type="protein sequence ID" value="TQQ81535.1"/>
    <property type="molecule type" value="Genomic_DNA"/>
</dbReference>
<keyword evidence="1" id="KW-0472">Membrane</keyword>
<sequence length="75" mass="8043">MSDWSPPTLSRGQLAGIVVTLLAAAAYSLVIVQQLLLVVVPAAALLAVYLTWRFIVAVEAIADALQRIADHKTEE</sequence>
<dbReference type="RefSeq" id="WP_142442105.1">
    <property type="nucleotide sequence ID" value="NZ_SESI01000001.1"/>
</dbReference>
<feature type="transmembrane region" description="Helical" evidence="1">
    <location>
        <begin position="12"/>
        <end position="32"/>
    </location>
</feature>
<reference evidence="2 3" key="1">
    <citation type="submission" date="2019-02" db="EMBL/GenBank/DDBJ databases">
        <title>Halonotius sp. a new haloqrchaeon isolated from saline water.</title>
        <authorList>
            <person name="Duran-Viseras A."/>
            <person name="Sanchez-Porro C."/>
            <person name="Ventosa A."/>
        </authorList>
    </citation>
    <scope>NUCLEOTIDE SEQUENCE [LARGE SCALE GENOMIC DNA]</scope>
    <source>
        <strain evidence="2 3">F9-27</strain>
    </source>
</reference>
<accession>A0A544QQ08</accession>
<dbReference type="Proteomes" id="UP000315385">
    <property type="component" value="Unassembled WGS sequence"/>
</dbReference>
<keyword evidence="1" id="KW-0812">Transmembrane</keyword>
<dbReference type="AlphaFoldDB" id="A0A544QQ08"/>
<name>A0A544QQ08_9EURY</name>
<comment type="caution">
    <text evidence="2">The sequence shown here is derived from an EMBL/GenBank/DDBJ whole genome shotgun (WGS) entry which is preliminary data.</text>
</comment>
<evidence type="ECO:0000256" key="1">
    <source>
        <dbReference type="SAM" id="Phobius"/>
    </source>
</evidence>
<evidence type="ECO:0000313" key="3">
    <source>
        <dbReference type="Proteomes" id="UP000315385"/>
    </source>
</evidence>
<gene>
    <name evidence="2" type="ORF">EWF95_00905</name>
</gene>
<keyword evidence="1" id="KW-1133">Transmembrane helix</keyword>
<dbReference type="InterPro" id="IPR058379">
    <property type="entry name" value="DUF8066"/>
</dbReference>